<keyword evidence="2" id="KW-1185">Reference proteome</keyword>
<evidence type="ECO:0000313" key="1">
    <source>
        <dbReference type="EMBL" id="KAL0069968.1"/>
    </source>
</evidence>
<dbReference type="EMBL" id="JBBXMP010000009">
    <property type="protein sequence ID" value="KAL0069968.1"/>
    <property type="molecule type" value="Genomic_DNA"/>
</dbReference>
<reference evidence="1 2" key="1">
    <citation type="submission" date="2024-05" db="EMBL/GenBank/DDBJ databases">
        <title>A draft genome resource for the thread blight pathogen Marasmius tenuissimus strain MS-2.</title>
        <authorList>
            <person name="Yulfo-Soto G.E."/>
            <person name="Baruah I.K."/>
            <person name="Amoako-Attah I."/>
            <person name="Bukari Y."/>
            <person name="Meinhardt L.W."/>
            <person name="Bailey B.A."/>
            <person name="Cohen S.P."/>
        </authorList>
    </citation>
    <scope>NUCLEOTIDE SEQUENCE [LARGE SCALE GENOMIC DNA]</scope>
    <source>
        <strain evidence="1 2">MS-2</strain>
    </source>
</reference>
<evidence type="ECO:0008006" key="3">
    <source>
        <dbReference type="Google" id="ProtNLM"/>
    </source>
</evidence>
<gene>
    <name evidence="1" type="ORF">AAF712_002865</name>
</gene>
<organism evidence="1 2">
    <name type="scientific">Marasmius tenuissimus</name>
    <dbReference type="NCBI Taxonomy" id="585030"/>
    <lineage>
        <taxon>Eukaryota</taxon>
        <taxon>Fungi</taxon>
        <taxon>Dikarya</taxon>
        <taxon>Basidiomycota</taxon>
        <taxon>Agaricomycotina</taxon>
        <taxon>Agaricomycetes</taxon>
        <taxon>Agaricomycetidae</taxon>
        <taxon>Agaricales</taxon>
        <taxon>Marasmiineae</taxon>
        <taxon>Marasmiaceae</taxon>
        <taxon>Marasmius</taxon>
    </lineage>
</organism>
<accession>A0ABR3A8Q0</accession>
<dbReference type="Proteomes" id="UP001437256">
    <property type="component" value="Unassembled WGS sequence"/>
</dbReference>
<evidence type="ECO:0000313" key="2">
    <source>
        <dbReference type="Proteomes" id="UP001437256"/>
    </source>
</evidence>
<name>A0ABR3A8Q0_9AGAR</name>
<sequence>MTRFEIEQGEIRIAYGSEDLSTSGYTYFLSVVDERLSYGDVEDPSEALTIIESIDASQDGMYFAINTDKHLIGKHVSNDTMIVFMKRYGVPEKHWKLVQQGKEIAK</sequence>
<protein>
    <recommendedName>
        <fullName evidence="3">Phage protein</fullName>
    </recommendedName>
</protein>
<proteinExistence type="predicted"/>
<comment type="caution">
    <text evidence="1">The sequence shown here is derived from an EMBL/GenBank/DDBJ whole genome shotgun (WGS) entry which is preliminary data.</text>
</comment>